<dbReference type="InterPro" id="IPR006597">
    <property type="entry name" value="Sel1-like"/>
</dbReference>
<dbReference type="GO" id="GO:0032153">
    <property type="term" value="C:cell division site"/>
    <property type="evidence" value="ECO:0007669"/>
    <property type="project" value="TreeGrafter"/>
</dbReference>
<gene>
    <name evidence="2" type="ORF">PTTG_05090</name>
</gene>
<reference evidence="2" key="2">
    <citation type="submission" date="2016-05" db="EMBL/GenBank/DDBJ databases">
        <title>Comparative analysis highlights variable genome content of wheat rusts and divergence of the mating loci.</title>
        <authorList>
            <person name="Cuomo C.A."/>
            <person name="Bakkeren G."/>
            <person name="Szabo L."/>
            <person name="Khalil H."/>
            <person name="Joly D."/>
            <person name="Goldberg J."/>
            <person name="Young S."/>
            <person name="Zeng Q."/>
            <person name="Fellers J."/>
        </authorList>
    </citation>
    <scope>NUCLEOTIDE SEQUENCE [LARGE SCALE GENOMIC DNA]</scope>
    <source>
        <strain evidence="2">1-1 BBBD Race 1</strain>
    </source>
</reference>
<dbReference type="Pfam" id="PF08238">
    <property type="entry name" value="Sel1"/>
    <property type="match status" value="2"/>
</dbReference>
<evidence type="ECO:0000313" key="4">
    <source>
        <dbReference type="Proteomes" id="UP000005240"/>
    </source>
</evidence>
<sequence>MSRFSFCPMDCERVELVSFGIYVEHECGGGPVTPLLGKTFAYINYRFFDNPDWKDQSGEAKAGVSISNSAGGMEFKGEKTATLRKSASAYLRRKLSSKKAPSRATTLPAETSSLKTSKDTCVTLLHSTKLCENPRIILQTVAEYFTKDANLELHFSSDDASIESIPSTSSRTQSPVENTNPSLSQGSPLSCQEINRHFPSRTSTWPPVTRPVLGRSKSEPAQECKPTPLHSYPGRNSSDSKLDLPKCENSMTAIKFCSTPASLVQSPKPSPLSKEIVCEIEEVDPLPTATQAGSSKVIPGPQDKENSLKPRLATKIKSKFEKSIALGDSSEKQTLHKGIVAHQKNDMTLSAILFERCAKEDELHHAKLAKQNYDELNSHEGTPNDPLLAQYLINEINGIKSELLLSLYELGQCLMYGWGCPRDKHLAVQYYHLAATLGDADAQKELAYCYEVGTGVKRSSRNAAKYYRMACAQGIKMMGYQWIWKDKYNPVN</sequence>
<dbReference type="AlphaFoldDB" id="A0A0C4EWA0"/>
<dbReference type="Gene3D" id="1.25.40.10">
    <property type="entry name" value="Tetratricopeptide repeat domain"/>
    <property type="match status" value="1"/>
</dbReference>
<evidence type="ECO:0000313" key="3">
    <source>
        <dbReference type="EnsemblFungi" id="PTTG_05090-t43_1-p1"/>
    </source>
</evidence>
<feature type="compositionally biased region" description="Polar residues" evidence="1">
    <location>
        <begin position="103"/>
        <end position="112"/>
    </location>
</feature>
<dbReference type="InterPro" id="IPR011990">
    <property type="entry name" value="TPR-like_helical_dom_sf"/>
</dbReference>
<feature type="region of interest" description="Disordered" evidence="1">
    <location>
        <begin position="160"/>
        <end position="243"/>
    </location>
</feature>
<dbReference type="Proteomes" id="UP000005240">
    <property type="component" value="Unassembled WGS sequence"/>
</dbReference>
<dbReference type="PANTHER" id="PTHR43628">
    <property type="entry name" value="ACTIVATOR OF C KINASE PROTEIN 1-RELATED"/>
    <property type="match status" value="1"/>
</dbReference>
<name>A0A0C4EWA0_PUCT1</name>
<dbReference type="EnsemblFungi" id="PTTG_05090-t43_1">
    <property type="protein sequence ID" value="PTTG_05090-t43_1-p1"/>
    <property type="gene ID" value="PTTG_05090"/>
</dbReference>
<reference evidence="2" key="1">
    <citation type="submission" date="2009-11" db="EMBL/GenBank/DDBJ databases">
        <authorList>
            <consortium name="The Broad Institute Genome Sequencing Platform"/>
            <person name="Ward D."/>
            <person name="Feldgarden M."/>
            <person name="Earl A."/>
            <person name="Young S.K."/>
            <person name="Zeng Q."/>
            <person name="Koehrsen M."/>
            <person name="Alvarado L."/>
            <person name="Berlin A."/>
            <person name="Bochicchio J."/>
            <person name="Borenstein D."/>
            <person name="Chapman S.B."/>
            <person name="Chen Z."/>
            <person name="Engels R."/>
            <person name="Freedman E."/>
            <person name="Gellesch M."/>
            <person name="Goldberg J."/>
            <person name="Griggs A."/>
            <person name="Gujja S."/>
            <person name="Heilman E."/>
            <person name="Heiman D."/>
            <person name="Hepburn T."/>
            <person name="Howarth C."/>
            <person name="Jen D."/>
            <person name="Larson L."/>
            <person name="Lewis B."/>
            <person name="Mehta T."/>
            <person name="Park D."/>
            <person name="Pearson M."/>
            <person name="Roberts A."/>
            <person name="Saif S."/>
            <person name="Shea T."/>
            <person name="Shenoy N."/>
            <person name="Sisk P."/>
            <person name="Stolte C."/>
            <person name="Sykes S."/>
            <person name="Thomson T."/>
            <person name="Walk T."/>
            <person name="White J."/>
            <person name="Yandava C."/>
            <person name="Izard J."/>
            <person name="Baranova O.V."/>
            <person name="Blanton J.M."/>
            <person name="Tanner A.C."/>
            <person name="Dewhirst F.E."/>
            <person name="Haas B."/>
            <person name="Nusbaum C."/>
            <person name="Birren B."/>
        </authorList>
    </citation>
    <scope>NUCLEOTIDE SEQUENCE [LARGE SCALE GENOMIC DNA]</scope>
    <source>
        <strain evidence="2">1-1 BBBD Race 1</strain>
    </source>
</reference>
<feature type="compositionally biased region" description="Polar residues" evidence="1">
    <location>
        <begin position="164"/>
        <end position="193"/>
    </location>
</feature>
<protein>
    <recommendedName>
        <fullName evidence="5">HCP-like protein</fullName>
    </recommendedName>
</protein>
<evidence type="ECO:0008006" key="5">
    <source>
        <dbReference type="Google" id="ProtNLM"/>
    </source>
</evidence>
<proteinExistence type="predicted"/>
<dbReference type="EMBL" id="ADAS02000080">
    <property type="protein sequence ID" value="OAV91478.1"/>
    <property type="molecule type" value="Genomic_DNA"/>
</dbReference>
<reference evidence="3 4" key="3">
    <citation type="journal article" date="2017" name="G3 (Bethesda)">
        <title>Comparative analysis highlights variable genome content of wheat rusts and divergence of the mating loci.</title>
        <authorList>
            <person name="Cuomo C.A."/>
            <person name="Bakkeren G."/>
            <person name="Khalil H.B."/>
            <person name="Panwar V."/>
            <person name="Joly D."/>
            <person name="Linning R."/>
            <person name="Sakthikumar S."/>
            <person name="Song X."/>
            <person name="Adiconis X."/>
            <person name="Fan L."/>
            <person name="Goldberg J.M."/>
            <person name="Levin J.Z."/>
            <person name="Young S."/>
            <person name="Zeng Q."/>
            <person name="Anikster Y."/>
            <person name="Bruce M."/>
            <person name="Wang M."/>
            <person name="Yin C."/>
            <person name="McCallum B."/>
            <person name="Szabo L.J."/>
            <person name="Hulbert S."/>
            <person name="Chen X."/>
            <person name="Fellers J.P."/>
        </authorList>
    </citation>
    <scope>NUCLEOTIDE SEQUENCE</scope>
    <source>
        <strain evidence="4">Isolate 1-1 / race 1 (BBBD)</strain>
        <strain evidence="3">isolate 1-1 / race 1 (BBBD)</strain>
    </source>
</reference>
<dbReference type="InterPro" id="IPR052945">
    <property type="entry name" value="Mitotic_Regulator"/>
</dbReference>
<feature type="region of interest" description="Disordered" evidence="1">
    <location>
        <begin position="93"/>
        <end position="112"/>
    </location>
</feature>
<dbReference type="STRING" id="630390.A0A0C4EWA0"/>
<evidence type="ECO:0000313" key="2">
    <source>
        <dbReference type="EMBL" id="OAV91478.1"/>
    </source>
</evidence>
<dbReference type="VEuPathDB" id="FungiDB:PTTG_05090"/>
<dbReference type="SUPFAM" id="SSF81901">
    <property type="entry name" value="HCP-like"/>
    <property type="match status" value="1"/>
</dbReference>
<keyword evidence="4" id="KW-1185">Reference proteome</keyword>
<dbReference type="GO" id="GO:0010972">
    <property type="term" value="P:negative regulation of G2/M transition of mitotic cell cycle"/>
    <property type="evidence" value="ECO:0007669"/>
    <property type="project" value="TreeGrafter"/>
</dbReference>
<dbReference type="OrthoDB" id="2148946at2759"/>
<evidence type="ECO:0000256" key="1">
    <source>
        <dbReference type="SAM" id="MobiDB-lite"/>
    </source>
</evidence>
<dbReference type="PANTHER" id="PTHR43628:SF1">
    <property type="entry name" value="CHITIN SYNTHASE REGULATORY FACTOR 2-RELATED"/>
    <property type="match status" value="1"/>
</dbReference>
<accession>A0A0C4EWA0</accession>
<reference evidence="3" key="4">
    <citation type="submission" date="2025-05" db="UniProtKB">
        <authorList>
            <consortium name="EnsemblFungi"/>
        </authorList>
    </citation>
    <scope>IDENTIFICATION</scope>
    <source>
        <strain evidence="3">isolate 1-1 / race 1 (BBBD)</strain>
    </source>
</reference>
<dbReference type="SMART" id="SM00671">
    <property type="entry name" value="SEL1"/>
    <property type="match status" value="2"/>
</dbReference>
<organism evidence="2">
    <name type="scientific">Puccinia triticina (isolate 1-1 / race 1 (BBBD))</name>
    <name type="common">Brown leaf rust fungus</name>
    <dbReference type="NCBI Taxonomy" id="630390"/>
    <lineage>
        <taxon>Eukaryota</taxon>
        <taxon>Fungi</taxon>
        <taxon>Dikarya</taxon>
        <taxon>Basidiomycota</taxon>
        <taxon>Pucciniomycotina</taxon>
        <taxon>Pucciniomycetes</taxon>
        <taxon>Pucciniales</taxon>
        <taxon>Pucciniaceae</taxon>
        <taxon>Puccinia</taxon>
    </lineage>
</organism>